<feature type="transmembrane region" description="Helical" evidence="1">
    <location>
        <begin position="182"/>
        <end position="202"/>
    </location>
</feature>
<dbReference type="EMBL" id="CYHE01000001">
    <property type="protein sequence ID" value="CUA92130.1"/>
    <property type="molecule type" value="Genomic_DNA"/>
</dbReference>
<sequence>MTASPAPSSPSTGSSTLRLHGLDLARGLALLAMVSYHLSWDLSWFGIVDWPVNEDGGWQTYARLIAGTFLFLAGVSLTLAHGNGIRWRAFWRREAVILVAAAAVSAGTWSALDASMVRFGILHCIATACLLALPFVRLPALASVAAALLVFSLPFWAAGPAFDGPLWLWTGLGDPGFSSVDWVPLVPWAGATLLGVAAGHMLRQPDVKFWASRWQPRSAFSHLLCRGGRHSLAVYLIHQPVLFGSLWLVATTGVIEDRTSHDFQENCTLTCTAGGVEQSACARICSCTLTAMKSDGLWDKLLGNPEDTGLLSQMNTSHAMCVQQEFEANPPQ</sequence>
<evidence type="ECO:0000313" key="3">
    <source>
        <dbReference type="EMBL" id="CUA92130.1"/>
    </source>
</evidence>
<reference evidence="4" key="1">
    <citation type="submission" date="2015-08" db="EMBL/GenBank/DDBJ databases">
        <authorList>
            <person name="Varghese N."/>
        </authorList>
    </citation>
    <scope>NUCLEOTIDE SEQUENCE [LARGE SCALE GENOMIC DNA]</scope>
    <source>
        <strain evidence="4">DSM 23407</strain>
    </source>
</reference>
<evidence type="ECO:0000259" key="2">
    <source>
        <dbReference type="Pfam" id="PF07786"/>
    </source>
</evidence>
<keyword evidence="4" id="KW-1185">Reference proteome</keyword>
<feature type="transmembrane region" description="Helical" evidence="1">
    <location>
        <begin position="95"/>
        <end position="112"/>
    </location>
</feature>
<gene>
    <name evidence="3" type="ORF">Ga0061067_101298</name>
</gene>
<dbReference type="Proteomes" id="UP000183900">
    <property type="component" value="Unassembled WGS sequence"/>
</dbReference>
<evidence type="ECO:0000256" key="1">
    <source>
        <dbReference type="SAM" id="Phobius"/>
    </source>
</evidence>
<organism evidence="3 4">
    <name type="scientific">Pannonibacter indicus</name>
    <dbReference type="NCBI Taxonomy" id="466044"/>
    <lineage>
        <taxon>Bacteria</taxon>
        <taxon>Pseudomonadati</taxon>
        <taxon>Pseudomonadota</taxon>
        <taxon>Alphaproteobacteria</taxon>
        <taxon>Hyphomicrobiales</taxon>
        <taxon>Stappiaceae</taxon>
        <taxon>Pannonibacter</taxon>
    </lineage>
</organism>
<feature type="transmembrane region" description="Helical" evidence="1">
    <location>
        <begin position="118"/>
        <end position="136"/>
    </location>
</feature>
<accession>A0A0K6HMK2</accession>
<dbReference type="RefSeq" id="WP_055454046.1">
    <property type="nucleotide sequence ID" value="NZ_CYHE01000001.1"/>
</dbReference>
<feature type="domain" description="Heparan-alpha-glucosaminide N-acetyltransferase catalytic" evidence="2">
    <location>
        <begin position="18"/>
        <end position="240"/>
    </location>
</feature>
<keyword evidence="1" id="KW-0472">Membrane</keyword>
<proteinExistence type="predicted"/>
<keyword evidence="1" id="KW-1133">Transmembrane helix</keyword>
<name>A0A0K6HMK2_9HYPH</name>
<protein>
    <submittedName>
        <fullName evidence="3">Uncharacterized membrane protein</fullName>
    </submittedName>
</protein>
<feature type="transmembrane region" description="Helical" evidence="1">
    <location>
        <begin position="60"/>
        <end position="83"/>
    </location>
</feature>
<dbReference type="Pfam" id="PF07786">
    <property type="entry name" value="HGSNAT_cat"/>
    <property type="match status" value="1"/>
</dbReference>
<keyword evidence="1" id="KW-0812">Transmembrane</keyword>
<evidence type="ECO:0000313" key="4">
    <source>
        <dbReference type="Proteomes" id="UP000183900"/>
    </source>
</evidence>
<feature type="transmembrane region" description="Helical" evidence="1">
    <location>
        <begin position="143"/>
        <end position="162"/>
    </location>
</feature>
<dbReference type="OrthoDB" id="9807591at2"/>
<dbReference type="InterPro" id="IPR012429">
    <property type="entry name" value="HGSNAT_cat"/>
</dbReference>
<dbReference type="AlphaFoldDB" id="A0A0K6HMK2"/>